<dbReference type="Proteomes" id="UP001355653">
    <property type="component" value="Unassembled WGS sequence"/>
</dbReference>
<protein>
    <recommendedName>
        <fullName evidence="4">ABC transporter permease</fullName>
    </recommendedName>
</protein>
<evidence type="ECO:0000256" key="1">
    <source>
        <dbReference type="SAM" id="Phobius"/>
    </source>
</evidence>
<sequence>MNRVSNVIKLHMRNKMSWLVVPWIILGLNFVISFFIALSLNEGETMNTGGLASIFIYTLVSGAVTIKDTFPFALGLSIRRKDYFVGTALTTFLYSICTAALLMILSFIEESTGGWGVRLHIFKIAFLGDTSPIAVFGIYLILLLQMYFLGFATSSIHRRFGALGMLIFFAVTFLIGTGGSMLLSQFGMWGSIFSWIGQHYLELFWWMVPLVAVYMLAAYGLLRRAAA</sequence>
<proteinExistence type="predicted"/>
<dbReference type="RefSeq" id="WP_127458719.1">
    <property type="nucleotide sequence ID" value="NZ_JAROBY010000041.1"/>
</dbReference>
<evidence type="ECO:0000313" key="3">
    <source>
        <dbReference type="Proteomes" id="UP001355653"/>
    </source>
</evidence>
<feature type="transmembrane region" description="Helical" evidence="1">
    <location>
        <begin position="83"/>
        <end position="108"/>
    </location>
</feature>
<organism evidence="2 3">
    <name type="scientific">Paenibacillus chondroitinus</name>
    <dbReference type="NCBI Taxonomy" id="59842"/>
    <lineage>
        <taxon>Bacteria</taxon>
        <taxon>Bacillati</taxon>
        <taxon>Bacillota</taxon>
        <taxon>Bacilli</taxon>
        <taxon>Bacillales</taxon>
        <taxon>Paenibacillaceae</taxon>
        <taxon>Paenibacillus</taxon>
    </lineage>
</organism>
<evidence type="ECO:0008006" key="4">
    <source>
        <dbReference type="Google" id="ProtNLM"/>
    </source>
</evidence>
<feature type="transmembrane region" description="Helical" evidence="1">
    <location>
        <begin position="120"/>
        <end position="148"/>
    </location>
</feature>
<feature type="transmembrane region" description="Helical" evidence="1">
    <location>
        <begin position="160"/>
        <end position="183"/>
    </location>
</feature>
<reference evidence="2 3" key="1">
    <citation type="submission" date="2023-03" db="EMBL/GenBank/DDBJ databases">
        <title>Bacillus Genome Sequencing.</title>
        <authorList>
            <person name="Dunlap C."/>
        </authorList>
    </citation>
    <scope>NUCLEOTIDE SEQUENCE [LARGE SCALE GENOMIC DNA]</scope>
    <source>
        <strain evidence="2 3">NRS-1351</strain>
    </source>
</reference>
<evidence type="ECO:0000313" key="2">
    <source>
        <dbReference type="EMBL" id="MEB4796990.1"/>
    </source>
</evidence>
<comment type="caution">
    <text evidence="2">The sequence shown here is derived from an EMBL/GenBank/DDBJ whole genome shotgun (WGS) entry which is preliminary data.</text>
</comment>
<feature type="transmembrane region" description="Helical" evidence="1">
    <location>
        <begin position="52"/>
        <end position="76"/>
    </location>
</feature>
<dbReference type="EMBL" id="JAROBY010000041">
    <property type="protein sequence ID" value="MEB4796990.1"/>
    <property type="molecule type" value="Genomic_DNA"/>
</dbReference>
<name>A0ABU6DGV9_9BACL</name>
<gene>
    <name evidence="2" type="ORF">P5G65_24110</name>
</gene>
<keyword evidence="1" id="KW-0812">Transmembrane</keyword>
<keyword evidence="1" id="KW-1133">Transmembrane helix</keyword>
<feature type="transmembrane region" description="Helical" evidence="1">
    <location>
        <begin position="20"/>
        <end position="40"/>
    </location>
</feature>
<keyword evidence="1" id="KW-0472">Membrane</keyword>
<accession>A0ABU6DGV9</accession>
<feature type="transmembrane region" description="Helical" evidence="1">
    <location>
        <begin position="203"/>
        <end position="222"/>
    </location>
</feature>
<keyword evidence="3" id="KW-1185">Reference proteome</keyword>